<sequence>MLLILNLKYFLPAMKSLVMGHLAFEPSSNMEDDCGSDSVLQASDAESNRNEEPTDRPFLKLNHFETKFMCELEPWKAKWAEKAFKPNFFFKDMRDLHRGIAEDRITGEFQIVPKVTLLTIGFPCTSISSQNSEVKSFLDESSPTGMGFRDAVMKNKQILEGKGIPITAREISILAVATTKLQQMGLNPYKDKFIIQVVLVLEDQNYNRSTFLKSNPGWCPCLIPNGRYVVSQRWTLLGGKEKLRLQGIGPEDVLRFELDTLNDGQQSKLRAVQFLYLCGSSFDCCGMLEAYCLIILTHAKAIASGVSSRAVCNTLEDVCPLMRAAADCVWPPQPGSTFDTSILSWSFQNQSFWRGNHGETISLRLPASGEVDATCDEDNIALGQSVKFDAALEAYNSHPEVRAHSDKSVDGGAGAISLDNRRKAAVKNWLAAVSGYADKYLRVAYVPQPDLATAEISSMFDRHTKSAQKSNSRRFSTGRIVVDHAHADANPWLLSSELAVAGRCVAANESERGAPTVMLPKGQELLLPEGASADSDLRLSERVKPSPEQSAAQKGVMRCEKLLTSLFRNVTQVKARPVIVVNFTGYVEEFGAAVLNLRQRGVVDGAGDAFDFHHLYYLSLHLLDNKTSADFAQARVLCECLDCWLAKRMVYAGIAYNDAEASLSEAEMAAIPGSEVLRSVDTLKLKVTIRKGSAVEVHPDQIKQWQAQGGPLSEEFEQLLQRHNATYKDLLATSGVIKDGALTSESQDIVPVDDEAKTDPEPSEAVVTFESLAELEAKDPIKHRSQSEVGDVELLRGNSGQTYLLAKKNKTLPRHTVIAGFGTGKFIPAAVEEEGVAFDYPKGDKTLIQVDHSSISPENTNTEVMSVYRYLVLLERSKKVTKYVMSYSDISRQSENQTDGFSVKVAAGHKYKCLVDNKPRTCKTWFGDSVQQVAKSKILTSVFRFRFERVSAVSKIQKPYVMLTQSLPLEAGKPIQAWVS</sequence>
<organism evidence="2 3">
    <name type="scientific">Effrenium voratum</name>
    <dbReference type="NCBI Taxonomy" id="2562239"/>
    <lineage>
        <taxon>Eukaryota</taxon>
        <taxon>Sar</taxon>
        <taxon>Alveolata</taxon>
        <taxon>Dinophyceae</taxon>
        <taxon>Suessiales</taxon>
        <taxon>Symbiodiniaceae</taxon>
        <taxon>Effrenium</taxon>
    </lineage>
</organism>
<protein>
    <submittedName>
        <fullName evidence="2">Uncharacterized protein</fullName>
    </submittedName>
</protein>
<evidence type="ECO:0000256" key="1">
    <source>
        <dbReference type="SAM" id="MobiDB-lite"/>
    </source>
</evidence>
<gene>
    <name evidence="2" type="ORF">EVOR1521_LOCUS18478</name>
</gene>
<dbReference type="EMBL" id="CAUJNA010002623">
    <property type="protein sequence ID" value="CAJ1393655.1"/>
    <property type="molecule type" value="Genomic_DNA"/>
</dbReference>
<dbReference type="InterPro" id="IPR029063">
    <property type="entry name" value="SAM-dependent_MTases_sf"/>
</dbReference>
<feature type="region of interest" description="Disordered" evidence="1">
    <location>
        <begin position="33"/>
        <end position="56"/>
    </location>
</feature>
<dbReference type="Proteomes" id="UP001178507">
    <property type="component" value="Unassembled WGS sequence"/>
</dbReference>
<dbReference type="AlphaFoldDB" id="A0AA36ITK2"/>
<accession>A0AA36ITK2</accession>
<evidence type="ECO:0000313" key="2">
    <source>
        <dbReference type="EMBL" id="CAJ1393655.1"/>
    </source>
</evidence>
<dbReference type="Gene3D" id="3.40.50.150">
    <property type="entry name" value="Vaccinia Virus protein VP39"/>
    <property type="match status" value="1"/>
</dbReference>
<feature type="compositionally biased region" description="Basic and acidic residues" evidence="1">
    <location>
        <begin position="46"/>
        <end position="56"/>
    </location>
</feature>
<dbReference type="SUPFAM" id="SSF53335">
    <property type="entry name" value="S-adenosyl-L-methionine-dependent methyltransferases"/>
    <property type="match status" value="1"/>
</dbReference>
<proteinExistence type="predicted"/>
<evidence type="ECO:0000313" key="3">
    <source>
        <dbReference type="Proteomes" id="UP001178507"/>
    </source>
</evidence>
<comment type="caution">
    <text evidence="2">The sequence shown here is derived from an EMBL/GenBank/DDBJ whole genome shotgun (WGS) entry which is preliminary data.</text>
</comment>
<name>A0AA36ITK2_9DINO</name>
<reference evidence="2" key="1">
    <citation type="submission" date="2023-08" db="EMBL/GenBank/DDBJ databases">
        <authorList>
            <person name="Chen Y."/>
            <person name="Shah S."/>
            <person name="Dougan E. K."/>
            <person name="Thang M."/>
            <person name="Chan C."/>
        </authorList>
    </citation>
    <scope>NUCLEOTIDE SEQUENCE</scope>
</reference>
<keyword evidence="3" id="KW-1185">Reference proteome</keyword>